<reference evidence="1 2" key="1">
    <citation type="journal article" date="2009" name="Proc. Natl. Acad. Sci. U.S.A.">
        <title>Hamiltonella defensa, genome evolution of protective bacterial endosymbiont from pathogenic ancestors.</title>
        <authorList>
            <person name="Degnan P.H."/>
            <person name="Yu Y."/>
            <person name="Sisneros N."/>
            <person name="Wing R.A."/>
            <person name="Moran N.A."/>
        </authorList>
    </citation>
    <scope>NUCLEOTIDE SEQUENCE [LARGE SCALE GENOMIC DNA]</scope>
    <source>
        <strain evidence="2">5AT</strain>
    </source>
</reference>
<dbReference type="Proteomes" id="UP000002334">
    <property type="component" value="Chromosome"/>
</dbReference>
<organism evidence="1 2">
    <name type="scientific">Hamiltonella defensa subsp. Acyrthosiphon pisum (strain 5AT)</name>
    <dbReference type="NCBI Taxonomy" id="572265"/>
    <lineage>
        <taxon>Bacteria</taxon>
        <taxon>Pseudomonadati</taxon>
        <taxon>Pseudomonadota</taxon>
        <taxon>Gammaproteobacteria</taxon>
        <taxon>Enterobacterales</taxon>
        <taxon>Enterobacteriaceae</taxon>
        <taxon>aphid secondary symbionts</taxon>
        <taxon>Candidatus Williamhamiltonella</taxon>
    </lineage>
</organism>
<evidence type="ECO:0008006" key="3">
    <source>
        <dbReference type="Google" id="ProtNLM"/>
    </source>
</evidence>
<gene>
    <name evidence="1" type="ordered locus">HDEF_0379</name>
</gene>
<protein>
    <recommendedName>
        <fullName evidence="3">Transposase</fullName>
    </recommendedName>
</protein>
<name>C4K3J3_HAMD5</name>
<proteinExistence type="predicted"/>
<dbReference type="STRING" id="572265.HDEF_0379"/>
<sequence>MNALVHKIFLLSEKSDSLLKTSTKWGKPVKPLEMLLLLIG</sequence>
<evidence type="ECO:0000313" key="2">
    <source>
        <dbReference type="Proteomes" id="UP000002334"/>
    </source>
</evidence>
<accession>C4K3J3</accession>
<evidence type="ECO:0000313" key="1">
    <source>
        <dbReference type="EMBL" id="ACQ67136.1"/>
    </source>
</evidence>
<dbReference type="EMBL" id="CP001277">
    <property type="protein sequence ID" value="ACQ67136.1"/>
    <property type="molecule type" value="Genomic_DNA"/>
</dbReference>
<dbReference type="AlphaFoldDB" id="C4K3J3"/>
<dbReference type="HOGENOM" id="CLU_3290559_0_0_6"/>
<keyword evidence="2" id="KW-1185">Reference proteome</keyword>
<dbReference type="KEGG" id="hde:HDEF_0379"/>